<proteinExistence type="inferred from homology"/>
<evidence type="ECO:0000256" key="2">
    <source>
        <dbReference type="ARBA" id="ARBA00006991"/>
    </source>
</evidence>
<dbReference type="PANTHER" id="PTHR45935:SF15">
    <property type="entry name" value="SCAN BOX DOMAIN-CONTAINING PROTEIN"/>
    <property type="match status" value="1"/>
</dbReference>
<dbReference type="Ensembl" id="ENSVKKT00000011706.1">
    <property type="protein sequence ID" value="ENSVKKP00000011435.1"/>
    <property type="gene ID" value="ENSVKKG00000007969.1"/>
</dbReference>
<dbReference type="Pfam" id="PF13837">
    <property type="entry name" value="Myb_DNA-bind_4"/>
    <property type="match status" value="1"/>
</dbReference>
<dbReference type="SUPFAM" id="SSF47353">
    <property type="entry name" value="Retrovirus capsid dimerization domain-like"/>
    <property type="match status" value="1"/>
</dbReference>
<feature type="region of interest" description="Disordered" evidence="4">
    <location>
        <begin position="311"/>
        <end position="386"/>
    </location>
</feature>
<evidence type="ECO:0000256" key="1">
    <source>
        <dbReference type="ARBA" id="ARBA00003767"/>
    </source>
</evidence>
<keyword evidence="7" id="KW-1185">Reference proteome</keyword>
<evidence type="ECO:0000313" key="7">
    <source>
        <dbReference type="Proteomes" id="UP000694545"/>
    </source>
</evidence>
<feature type="compositionally biased region" description="Basic and acidic residues" evidence="4">
    <location>
        <begin position="317"/>
        <end position="327"/>
    </location>
</feature>
<dbReference type="Gene3D" id="1.10.4020.10">
    <property type="entry name" value="DNA breaking-rejoining enzymes"/>
    <property type="match status" value="1"/>
</dbReference>
<feature type="compositionally biased region" description="Polar residues" evidence="4">
    <location>
        <begin position="177"/>
        <end position="192"/>
    </location>
</feature>
<dbReference type="Proteomes" id="UP000694545">
    <property type="component" value="Unplaced"/>
</dbReference>
<dbReference type="AlphaFoldDB" id="A0A8D2KVM5"/>
<accession>A0A8D2KVM5</accession>
<comment type="function">
    <text evidence="1">May be involved in transcriptional regulation.</text>
</comment>
<reference evidence="6" key="2">
    <citation type="submission" date="2025-09" db="UniProtKB">
        <authorList>
            <consortium name="Ensembl"/>
        </authorList>
    </citation>
    <scope>IDENTIFICATION</scope>
</reference>
<sequence>MNGGGTGRSDRWGCRESACDACLPSPPSSPSPSFTPKGSGLCGTSLDTHQLHFREVCYQRAEGPRQICSHLHNLCHQWLKPERHTKSQMLDLVILEQFLTVLPPDMEKWVRECGADTTSQAVALAEGFLLNQAEEQKDLQMRMLRMVEEAFQEAFSPHSSSLFPATDEPAPQPAPRTGTQQSQVHSRVNGTPDSQRIRAKFWSHRELGLFIDLWISPEAQQTLQRNYRNESVYTWISEEMAAQGFTRSPAQCREKINGLKKKFKEVTAHNKQPGVEPRTMPFYDKLATILLNKKNMTTGYAASGGIPAAQVPLAGPPDREHQPHHVENPPVVPALSPEPCLRLPGPQQQGEAPVPLQPQAPEMAADPPALAQGPVQPEIHTPENLT</sequence>
<dbReference type="InterPro" id="IPR050916">
    <property type="entry name" value="SCAN-C2H2_zinc_finger"/>
</dbReference>
<dbReference type="Gene3D" id="1.10.10.60">
    <property type="entry name" value="Homeodomain-like"/>
    <property type="match status" value="1"/>
</dbReference>
<dbReference type="Pfam" id="PF02023">
    <property type="entry name" value="SCAN"/>
    <property type="match status" value="1"/>
</dbReference>
<feature type="region of interest" description="Disordered" evidence="4">
    <location>
        <begin position="158"/>
        <end position="192"/>
    </location>
</feature>
<evidence type="ECO:0000256" key="3">
    <source>
        <dbReference type="ARBA" id="ARBA00023242"/>
    </source>
</evidence>
<dbReference type="SMART" id="SM00431">
    <property type="entry name" value="SCAN"/>
    <property type="match status" value="1"/>
</dbReference>
<dbReference type="CDD" id="cd07936">
    <property type="entry name" value="SCAN"/>
    <property type="match status" value="1"/>
</dbReference>
<dbReference type="InterPro" id="IPR038269">
    <property type="entry name" value="SCAN_sf"/>
</dbReference>
<name>A0A8D2KVM5_VARKO</name>
<dbReference type="InterPro" id="IPR003309">
    <property type="entry name" value="SCAN_dom"/>
</dbReference>
<comment type="similarity">
    <text evidence="2">Belongs to the krueppel C2H2-type zinc-finger protein family.</text>
</comment>
<keyword evidence="3" id="KW-0539">Nucleus</keyword>
<dbReference type="FunFam" id="1.10.4020.10:FF:000005">
    <property type="entry name" value="Uncharacterized protein"/>
    <property type="match status" value="1"/>
</dbReference>
<evidence type="ECO:0000256" key="4">
    <source>
        <dbReference type="SAM" id="MobiDB-lite"/>
    </source>
</evidence>
<evidence type="ECO:0000313" key="6">
    <source>
        <dbReference type="Ensembl" id="ENSVKKP00000011435.1"/>
    </source>
</evidence>
<protein>
    <recommendedName>
        <fullName evidence="5">SCAN box domain-containing protein</fullName>
    </recommendedName>
</protein>
<reference evidence="6" key="1">
    <citation type="submission" date="2025-08" db="UniProtKB">
        <authorList>
            <consortium name="Ensembl"/>
        </authorList>
    </citation>
    <scope>IDENTIFICATION</scope>
</reference>
<dbReference type="PROSITE" id="PS50804">
    <property type="entry name" value="SCAN_BOX"/>
    <property type="match status" value="1"/>
</dbReference>
<organism evidence="6 7">
    <name type="scientific">Varanus komodoensis</name>
    <name type="common">Komodo dragon</name>
    <dbReference type="NCBI Taxonomy" id="61221"/>
    <lineage>
        <taxon>Eukaryota</taxon>
        <taxon>Metazoa</taxon>
        <taxon>Chordata</taxon>
        <taxon>Craniata</taxon>
        <taxon>Vertebrata</taxon>
        <taxon>Euteleostomi</taxon>
        <taxon>Lepidosauria</taxon>
        <taxon>Squamata</taxon>
        <taxon>Bifurcata</taxon>
        <taxon>Unidentata</taxon>
        <taxon>Episquamata</taxon>
        <taxon>Toxicofera</taxon>
        <taxon>Anguimorpha</taxon>
        <taxon>Paleoanguimorpha</taxon>
        <taxon>Varanoidea</taxon>
        <taxon>Varanidae</taxon>
        <taxon>Varanus</taxon>
    </lineage>
</organism>
<feature type="domain" description="SCAN box" evidence="5">
    <location>
        <begin position="50"/>
        <end position="128"/>
    </location>
</feature>
<evidence type="ECO:0000259" key="5">
    <source>
        <dbReference type="PROSITE" id="PS50804"/>
    </source>
</evidence>
<dbReference type="InterPro" id="IPR044822">
    <property type="entry name" value="Myb_DNA-bind_4"/>
</dbReference>
<dbReference type="PANTHER" id="PTHR45935">
    <property type="entry name" value="PROTEIN ZBED8-RELATED"/>
    <property type="match status" value="1"/>
</dbReference>